<name>A0AAD4ILP8_PERFH</name>
<reference evidence="2 3" key="1">
    <citation type="journal article" date="2021" name="Nat. Commun.">
        <title>Incipient diploidization of the medicinal plant Perilla within 10,000 years.</title>
        <authorList>
            <person name="Zhang Y."/>
            <person name="Shen Q."/>
            <person name="Leng L."/>
            <person name="Zhang D."/>
            <person name="Chen S."/>
            <person name="Shi Y."/>
            <person name="Ning Z."/>
            <person name="Chen S."/>
        </authorList>
    </citation>
    <scope>NUCLEOTIDE SEQUENCE [LARGE SCALE GENOMIC DNA]</scope>
    <source>
        <strain evidence="3">cv. PC099</strain>
    </source>
</reference>
<dbReference type="PANTHER" id="PTHR24121:SF21">
    <property type="entry name" value="ANKYRIN REPEAT FAMILY PROTEIN"/>
    <property type="match status" value="1"/>
</dbReference>
<accession>A0AAD4ILP8</accession>
<dbReference type="AlphaFoldDB" id="A0AAD4ILP8"/>
<feature type="repeat" description="ANK" evidence="1">
    <location>
        <begin position="100"/>
        <end position="121"/>
    </location>
</feature>
<keyword evidence="1" id="KW-0040">ANK repeat</keyword>
<dbReference type="SUPFAM" id="SSF48403">
    <property type="entry name" value="Ankyrin repeat"/>
    <property type="match status" value="1"/>
</dbReference>
<evidence type="ECO:0000256" key="1">
    <source>
        <dbReference type="PROSITE-ProRule" id="PRU00023"/>
    </source>
</evidence>
<dbReference type="PROSITE" id="PS50088">
    <property type="entry name" value="ANK_REPEAT"/>
    <property type="match status" value="1"/>
</dbReference>
<evidence type="ECO:0000313" key="3">
    <source>
        <dbReference type="Proteomes" id="UP001190926"/>
    </source>
</evidence>
<evidence type="ECO:0000313" key="2">
    <source>
        <dbReference type="EMBL" id="KAH6754879.1"/>
    </source>
</evidence>
<organism evidence="2 3">
    <name type="scientific">Perilla frutescens var. hirtella</name>
    <name type="common">Perilla citriodora</name>
    <name type="synonym">Perilla setoyensis</name>
    <dbReference type="NCBI Taxonomy" id="608512"/>
    <lineage>
        <taxon>Eukaryota</taxon>
        <taxon>Viridiplantae</taxon>
        <taxon>Streptophyta</taxon>
        <taxon>Embryophyta</taxon>
        <taxon>Tracheophyta</taxon>
        <taxon>Spermatophyta</taxon>
        <taxon>Magnoliopsida</taxon>
        <taxon>eudicotyledons</taxon>
        <taxon>Gunneridae</taxon>
        <taxon>Pentapetalae</taxon>
        <taxon>asterids</taxon>
        <taxon>lamiids</taxon>
        <taxon>Lamiales</taxon>
        <taxon>Lamiaceae</taxon>
        <taxon>Nepetoideae</taxon>
        <taxon>Elsholtzieae</taxon>
        <taxon>Perilla</taxon>
    </lineage>
</organism>
<gene>
    <name evidence="2" type="ORF">C2S53_019615</name>
</gene>
<dbReference type="EMBL" id="SDAM02029704">
    <property type="protein sequence ID" value="KAH6754879.1"/>
    <property type="molecule type" value="Genomic_DNA"/>
</dbReference>
<dbReference type="Gene3D" id="1.25.40.20">
    <property type="entry name" value="Ankyrin repeat-containing domain"/>
    <property type="match status" value="1"/>
</dbReference>
<proteinExistence type="predicted"/>
<dbReference type="PANTHER" id="PTHR24121">
    <property type="entry name" value="NO MECHANORECEPTOR POTENTIAL C, ISOFORM D-RELATED"/>
    <property type="match status" value="1"/>
</dbReference>
<dbReference type="Proteomes" id="UP001190926">
    <property type="component" value="Unassembled WGS sequence"/>
</dbReference>
<dbReference type="Pfam" id="PF12796">
    <property type="entry name" value="Ank_2"/>
    <property type="match status" value="1"/>
</dbReference>
<sequence>MYEAALENNWEAARVLLEGDRNLAYEEITEAGDRALHVAISMKHTDFAESLIELMNPCELELQDGQGYTACCYAAIMGIVEVARSMIYKNENLLHLRNLYGTTPLELAVSYGTAEMARLLLLHTNFYAFSREEWFGLFLVSVHSKMFGVVAAMLERDPCLAVMKGDDGRTALHVLAQLDISSGIKLHIIDLH</sequence>
<dbReference type="InterPro" id="IPR002110">
    <property type="entry name" value="Ankyrin_rpt"/>
</dbReference>
<protein>
    <submittedName>
        <fullName evidence="2">Uncharacterized protein</fullName>
    </submittedName>
</protein>
<comment type="caution">
    <text evidence="2">The sequence shown here is derived from an EMBL/GenBank/DDBJ whole genome shotgun (WGS) entry which is preliminary data.</text>
</comment>
<keyword evidence="3" id="KW-1185">Reference proteome</keyword>
<dbReference type="PROSITE" id="PS50297">
    <property type="entry name" value="ANK_REP_REGION"/>
    <property type="match status" value="1"/>
</dbReference>
<dbReference type="SMART" id="SM00248">
    <property type="entry name" value="ANK"/>
    <property type="match status" value="3"/>
</dbReference>
<dbReference type="InterPro" id="IPR036770">
    <property type="entry name" value="Ankyrin_rpt-contain_sf"/>
</dbReference>